<reference evidence="5 6" key="1">
    <citation type="submission" date="2018-05" db="EMBL/GenBank/DDBJ databases">
        <title>Animal gut microbial communities from fecal samples from Wisconsin, USA.</title>
        <authorList>
            <person name="Neumann A."/>
        </authorList>
    </citation>
    <scope>NUCLEOTIDE SEQUENCE [LARGE SCALE GENOMIC DNA]</scope>
    <source>
        <strain evidence="5 6">UWS4</strain>
    </source>
</reference>
<dbReference type="RefSeq" id="WP_106197428.1">
    <property type="nucleotide sequence ID" value="NZ_JAXEIU010000053.1"/>
</dbReference>
<evidence type="ECO:0000256" key="2">
    <source>
        <dbReference type="HAMAP-Rule" id="MF_00984"/>
    </source>
</evidence>
<evidence type="ECO:0000256" key="3">
    <source>
        <dbReference type="PIRNR" id="PIRNR002070"/>
    </source>
</evidence>
<dbReference type="PANTHER" id="PTHR10302">
    <property type="entry name" value="SINGLE-STRANDED DNA-BINDING PROTEIN"/>
    <property type="match status" value="1"/>
</dbReference>
<keyword evidence="2" id="KW-0235">DNA replication</keyword>
<comment type="caution">
    <text evidence="2">Lacks conserved residue(s) required for the propagation of feature annotation.</text>
</comment>
<sequence length="165" mass="18522">MPYLNKVMLIGNIGKDPETKVTPSGRKRVSFSLATSRRYRDANGETREQTDWHNIVGWGKIADIIEQLGVHKGMTLYVEGTLTYRSWDDQNGQKRYATDVNMDTFQLLTPRSQSNGNYQNNYNRQPQATPAPAQTPSYGRSPTMNAQPSLPPMGAGPDVEEDLPF</sequence>
<dbReference type="InterPro" id="IPR011344">
    <property type="entry name" value="ssDNA-bd"/>
</dbReference>
<keyword evidence="6" id="KW-1185">Reference proteome</keyword>
<dbReference type="PROSITE" id="PS50935">
    <property type="entry name" value="SSB"/>
    <property type="match status" value="1"/>
</dbReference>
<dbReference type="Proteomes" id="UP000245523">
    <property type="component" value="Unassembled WGS sequence"/>
</dbReference>
<dbReference type="EMBL" id="QGHD01000001">
    <property type="protein sequence ID" value="PWL04141.1"/>
    <property type="molecule type" value="Genomic_DNA"/>
</dbReference>
<comment type="function">
    <text evidence="2">Plays an important role in DNA replication, recombination and repair. Binds to ssDNA and to an array of partner proteins to recruit them to their sites of action during DNA metabolism.</text>
</comment>
<evidence type="ECO:0000313" key="5">
    <source>
        <dbReference type="EMBL" id="PWL04141.1"/>
    </source>
</evidence>
<feature type="region of interest" description="Disordered" evidence="4">
    <location>
        <begin position="110"/>
        <end position="165"/>
    </location>
</feature>
<evidence type="ECO:0000256" key="1">
    <source>
        <dbReference type="ARBA" id="ARBA00023125"/>
    </source>
</evidence>
<protein>
    <recommendedName>
        <fullName evidence="2 3">Single-stranded DNA-binding protein</fullName>
        <shortName evidence="2">SSB</shortName>
    </recommendedName>
</protein>
<dbReference type="SUPFAM" id="SSF50249">
    <property type="entry name" value="Nucleic acid-binding proteins"/>
    <property type="match status" value="1"/>
</dbReference>
<proteinExistence type="inferred from homology"/>
<comment type="caution">
    <text evidence="5">The sequence shown here is derived from an EMBL/GenBank/DDBJ whole genome shotgun (WGS) entry which is preliminary data.</text>
</comment>
<dbReference type="CDD" id="cd04496">
    <property type="entry name" value="SSB_OBF"/>
    <property type="match status" value="1"/>
</dbReference>
<accession>A0ABX5LPS8</accession>
<dbReference type="PANTHER" id="PTHR10302:SF0">
    <property type="entry name" value="SINGLE-STRANDED DNA-BINDING PROTEIN, MITOCHONDRIAL"/>
    <property type="match status" value="1"/>
</dbReference>
<comment type="subunit">
    <text evidence="2">Homotetramer.</text>
</comment>
<keyword evidence="2" id="KW-0234">DNA repair</keyword>
<feature type="short sequence motif" description="Important for interaction with partner proteins" evidence="2">
    <location>
        <begin position="160"/>
        <end position="165"/>
    </location>
</feature>
<dbReference type="NCBIfam" id="TIGR00621">
    <property type="entry name" value="ssb"/>
    <property type="match status" value="1"/>
</dbReference>
<feature type="compositionally biased region" description="Polar residues" evidence="4">
    <location>
        <begin position="137"/>
        <end position="148"/>
    </location>
</feature>
<dbReference type="PIRSF" id="PIRSF002070">
    <property type="entry name" value="SSB"/>
    <property type="match status" value="1"/>
</dbReference>
<feature type="compositionally biased region" description="Low complexity" evidence="4">
    <location>
        <begin position="111"/>
        <end position="136"/>
    </location>
</feature>
<evidence type="ECO:0000256" key="4">
    <source>
        <dbReference type="SAM" id="MobiDB-lite"/>
    </source>
</evidence>
<keyword evidence="2" id="KW-0233">DNA recombination</keyword>
<name>A0ABX5LPS8_9BACT</name>
<dbReference type="InterPro" id="IPR012340">
    <property type="entry name" value="NA-bd_OB-fold"/>
</dbReference>
<dbReference type="InterPro" id="IPR000424">
    <property type="entry name" value="Primosome_PriB/ssb"/>
</dbReference>
<evidence type="ECO:0000313" key="6">
    <source>
        <dbReference type="Proteomes" id="UP000245523"/>
    </source>
</evidence>
<organism evidence="5 6">
    <name type="scientific">Hallerella porci</name>
    <dbReference type="NCBI Taxonomy" id="1945871"/>
    <lineage>
        <taxon>Bacteria</taxon>
        <taxon>Pseudomonadati</taxon>
        <taxon>Fibrobacterota</taxon>
        <taxon>Fibrobacteria</taxon>
        <taxon>Fibrobacterales</taxon>
        <taxon>Fibrobacteraceae</taxon>
        <taxon>Hallerella</taxon>
    </lineage>
</organism>
<dbReference type="Gene3D" id="2.40.50.140">
    <property type="entry name" value="Nucleic acid-binding proteins"/>
    <property type="match status" value="1"/>
</dbReference>
<gene>
    <name evidence="5" type="ORF">B0H50_101153</name>
</gene>
<keyword evidence="1 2" id="KW-0238">DNA-binding</keyword>
<dbReference type="Pfam" id="PF00436">
    <property type="entry name" value="SSB"/>
    <property type="match status" value="1"/>
</dbReference>
<keyword evidence="2" id="KW-0227">DNA damage</keyword>
<dbReference type="HAMAP" id="MF_00984">
    <property type="entry name" value="SSB"/>
    <property type="match status" value="1"/>
</dbReference>